<name>A0ABW5DPM9_9PROT</name>
<keyword evidence="2" id="KW-1185">Reference proteome</keyword>
<accession>A0ABW5DPM9</accession>
<evidence type="ECO:0000313" key="1">
    <source>
        <dbReference type="EMBL" id="MFD2261856.1"/>
    </source>
</evidence>
<organism evidence="1 2">
    <name type="scientific">Lacibacterium aquatile</name>
    <dbReference type="NCBI Taxonomy" id="1168082"/>
    <lineage>
        <taxon>Bacteria</taxon>
        <taxon>Pseudomonadati</taxon>
        <taxon>Pseudomonadota</taxon>
        <taxon>Alphaproteobacteria</taxon>
        <taxon>Rhodospirillales</taxon>
        <taxon>Rhodospirillaceae</taxon>
    </lineage>
</organism>
<sequence>MSHLRLVSSTADIDPAADGIAFAVLAEATAQVVGEVSRVTKVIRTAVNESENGLPVGPVRRACCKAFDSLPGWQRARIAEAALTRASDAA</sequence>
<dbReference type="RefSeq" id="WP_379874770.1">
    <property type="nucleotide sequence ID" value="NZ_JBHUIP010000003.1"/>
</dbReference>
<proteinExistence type="predicted"/>
<gene>
    <name evidence="1" type="ORF">ACFSM5_03085</name>
</gene>
<dbReference type="EMBL" id="JBHUIP010000003">
    <property type="protein sequence ID" value="MFD2261856.1"/>
    <property type="molecule type" value="Genomic_DNA"/>
</dbReference>
<dbReference type="Proteomes" id="UP001597295">
    <property type="component" value="Unassembled WGS sequence"/>
</dbReference>
<protein>
    <submittedName>
        <fullName evidence="1">Uncharacterized protein</fullName>
    </submittedName>
</protein>
<reference evidence="2" key="1">
    <citation type="journal article" date="2019" name="Int. J. Syst. Evol. Microbiol.">
        <title>The Global Catalogue of Microorganisms (GCM) 10K type strain sequencing project: providing services to taxonomists for standard genome sequencing and annotation.</title>
        <authorList>
            <consortium name="The Broad Institute Genomics Platform"/>
            <consortium name="The Broad Institute Genome Sequencing Center for Infectious Disease"/>
            <person name="Wu L."/>
            <person name="Ma J."/>
        </authorList>
    </citation>
    <scope>NUCLEOTIDE SEQUENCE [LARGE SCALE GENOMIC DNA]</scope>
    <source>
        <strain evidence="2">CGMCC 1.19062</strain>
    </source>
</reference>
<evidence type="ECO:0000313" key="2">
    <source>
        <dbReference type="Proteomes" id="UP001597295"/>
    </source>
</evidence>
<comment type="caution">
    <text evidence="1">The sequence shown here is derived from an EMBL/GenBank/DDBJ whole genome shotgun (WGS) entry which is preliminary data.</text>
</comment>